<dbReference type="EMBL" id="WFLM01000002">
    <property type="protein sequence ID" value="KAB8039797.1"/>
    <property type="molecule type" value="Genomic_DNA"/>
</dbReference>
<protein>
    <recommendedName>
        <fullName evidence="3">NlpC/P60 domain-containing protein</fullName>
    </recommendedName>
</protein>
<keyword evidence="2" id="KW-1185">Reference proteome</keyword>
<dbReference type="Proteomes" id="UP000437748">
    <property type="component" value="Unassembled WGS sequence"/>
</dbReference>
<dbReference type="PROSITE" id="PS51257">
    <property type="entry name" value="PROKAR_LIPOPROTEIN"/>
    <property type="match status" value="1"/>
</dbReference>
<sequence>MFKHIILPTFCFFYFFVTGCTSTKNSHRKYINYNQNYVDPTRVEVDWKSLYSSNASSQVRSFLNYSKETKNELSEKKIPYASNGIAKNWDNKYLNSKNKYDFMRRNGVDCTRFLWHLYSEKMNLPFNSKTKGAPILSHSFAQRKSNSELKNFVPLKKNGNLFKPRAGDILAFPGHALAVLDPDKCIAIQSASWVCKKRADNGSCVNSATGKEAGVSIYKLTNRGDCENGLWKQLDSPKNKFTAGWRHKALNTWIEKLPPKANVNDTITLIGYNISHRYIYFNGAKKPSKTSYSFSKTKNKKYENLDIVSIKIPHDAKSGKLKIYWDNKIKPDIRHTVESNDIIYIEKNTLLSSR</sequence>
<dbReference type="RefSeq" id="WP_153419298.1">
    <property type="nucleotide sequence ID" value="NZ_WFLM01000002.1"/>
</dbReference>
<accession>A0A6N6VWJ8</accession>
<proteinExistence type="predicted"/>
<evidence type="ECO:0000313" key="2">
    <source>
        <dbReference type="Proteomes" id="UP000437748"/>
    </source>
</evidence>
<comment type="caution">
    <text evidence="1">The sequence shown here is derived from an EMBL/GenBank/DDBJ whole genome shotgun (WGS) entry which is preliminary data.</text>
</comment>
<evidence type="ECO:0000313" key="1">
    <source>
        <dbReference type="EMBL" id="KAB8039797.1"/>
    </source>
</evidence>
<reference evidence="1 2" key="1">
    <citation type="submission" date="2019-10" db="EMBL/GenBank/DDBJ databases">
        <title>New species of Slilvanegrellaceae.</title>
        <authorList>
            <person name="Pitt A."/>
            <person name="Hahn M.W."/>
        </authorList>
    </citation>
    <scope>NUCLEOTIDE SEQUENCE [LARGE SCALE GENOMIC DNA]</scope>
    <source>
        <strain evidence="1 2">SP-Ram-0.45-NSY-1</strain>
    </source>
</reference>
<dbReference type="OrthoDB" id="5291685at2"/>
<name>A0A6N6VWJ8_9BACT</name>
<evidence type="ECO:0008006" key="3">
    <source>
        <dbReference type="Google" id="ProtNLM"/>
    </source>
</evidence>
<organism evidence="1 2">
    <name type="scientific">Silvanigrella paludirubra</name>
    <dbReference type="NCBI Taxonomy" id="2499159"/>
    <lineage>
        <taxon>Bacteria</taxon>
        <taxon>Pseudomonadati</taxon>
        <taxon>Bdellovibrionota</taxon>
        <taxon>Oligoflexia</taxon>
        <taxon>Silvanigrellales</taxon>
        <taxon>Silvanigrellaceae</taxon>
        <taxon>Silvanigrella</taxon>
    </lineage>
</organism>
<gene>
    <name evidence="1" type="ORF">GCL60_05915</name>
</gene>
<dbReference type="AlphaFoldDB" id="A0A6N6VWJ8"/>